<proteinExistence type="predicted"/>
<feature type="domain" description="Amine oxidase" evidence="1">
    <location>
        <begin position="94"/>
        <end position="209"/>
    </location>
</feature>
<sequence>MLPGGTLLHVNVAVIGAGVAGLACARELRAAGAQVRVFDKARGAGGRTATRRTDAGSFDHGCPALVRGSWLLELAPLGIEHAEFAGREVPVPSMSALCHVLREGLELTSHTRVESVVPGPAGVRLLAEHAVDLGTFDRVAVTAPAPQAAALLADGAPDLADQAGEVPYSSCWTALVAWDEPIPSADDWHREASPGAPVIWAVRESAKPGREPGERWTIQAGAVWTAAHLDAEPQAVAVDLVAALGTTLACGPVRPPDQLSAHRWLYARALEPLREACLFDPASGIGAGGDWCAPDPLPGDPGALQDLPGVPEALHSGRALARALLG</sequence>
<reference evidence="2" key="1">
    <citation type="submission" date="2020-05" db="EMBL/GenBank/DDBJ databases">
        <authorList>
            <person name="Chiriac C."/>
            <person name="Salcher M."/>
            <person name="Ghai R."/>
            <person name="Kavagutti S V."/>
        </authorList>
    </citation>
    <scope>NUCLEOTIDE SEQUENCE</scope>
</reference>
<dbReference type="SUPFAM" id="SSF51905">
    <property type="entry name" value="FAD/NAD(P)-binding domain"/>
    <property type="match status" value="1"/>
</dbReference>
<dbReference type="GO" id="GO:0016491">
    <property type="term" value="F:oxidoreductase activity"/>
    <property type="evidence" value="ECO:0007669"/>
    <property type="project" value="InterPro"/>
</dbReference>
<dbReference type="AlphaFoldDB" id="A0A6J7JL12"/>
<dbReference type="EMBL" id="CAFBMX010000018">
    <property type="protein sequence ID" value="CAB4944240.1"/>
    <property type="molecule type" value="Genomic_DNA"/>
</dbReference>
<evidence type="ECO:0000259" key="1">
    <source>
        <dbReference type="Pfam" id="PF01593"/>
    </source>
</evidence>
<dbReference type="Pfam" id="PF13450">
    <property type="entry name" value="NAD_binding_8"/>
    <property type="match status" value="1"/>
</dbReference>
<dbReference type="InterPro" id="IPR036188">
    <property type="entry name" value="FAD/NAD-bd_sf"/>
</dbReference>
<organism evidence="2">
    <name type="scientific">freshwater metagenome</name>
    <dbReference type="NCBI Taxonomy" id="449393"/>
    <lineage>
        <taxon>unclassified sequences</taxon>
        <taxon>metagenomes</taxon>
        <taxon>ecological metagenomes</taxon>
    </lineage>
</organism>
<dbReference type="PRINTS" id="PR00419">
    <property type="entry name" value="ADXRDTASE"/>
</dbReference>
<dbReference type="Gene3D" id="3.90.660.10">
    <property type="match status" value="1"/>
</dbReference>
<protein>
    <submittedName>
        <fullName evidence="2">Unannotated protein</fullName>
    </submittedName>
</protein>
<evidence type="ECO:0000313" key="2">
    <source>
        <dbReference type="EMBL" id="CAB4944240.1"/>
    </source>
</evidence>
<gene>
    <name evidence="2" type="ORF">UFOPK3674_02013</name>
</gene>
<dbReference type="Pfam" id="PF01593">
    <property type="entry name" value="Amino_oxidase"/>
    <property type="match status" value="1"/>
</dbReference>
<dbReference type="PANTHER" id="PTHR16128">
    <property type="entry name" value="FAD/NAD(P)-BINDING OXIDOREDUCTASE FAMILY PROTEIN"/>
    <property type="match status" value="1"/>
</dbReference>
<dbReference type="Gene3D" id="3.50.50.60">
    <property type="entry name" value="FAD/NAD(P)-binding domain"/>
    <property type="match status" value="1"/>
</dbReference>
<dbReference type="InterPro" id="IPR002937">
    <property type="entry name" value="Amino_oxidase"/>
</dbReference>
<name>A0A6J7JL12_9ZZZZ</name>
<dbReference type="PANTHER" id="PTHR16128:SF5">
    <property type="entry name" value="FAD_NAD(P)-BINDING OXIDOREDUCTASE FAMILY PROTEIN"/>
    <property type="match status" value="1"/>
</dbReference>
<accession>A0A6J7JL12</accession>